<organism evidence="2 3">
    <name type="scientific">Choanephora cucurbitarum</name>
    <dbReference type="NCBI Taxonomy" id="101091"/>
    <lineage>
        <taxon>Eukaryota</taxon>
        <taxon>Fungi</taxon>
        <taxon>Fungi incertae sedis</taxon>
        <taxon>Mucoromycota</taxon>
        <taxon>Mucoromycotina</taxon>
        <taxon>Mucoromycetes</taxon>
        <taxon>Mucorales</taxon>
        <taxon>Mucorineae</taxon>
        <taxon>Choanephoraceae</taxon>
        <taxon>Choanephoroideae</taxon>
        <taxon>Choanephora</taxon>
    </lineage>
</organism>
<dbReference type="OrthoDB" id="10020333at2759"/>
<keyword evidence="3" id="KW-1185">Reference proteome</keyword>
<protein>
    <submittedName>
        <fullName evidence="2">Uncharacterized protein</fullName>
    </submittedName>
</protein>
<accession>A0A1C7NKR5</accession>
<evidence type="ECO:0000313" key="2">
    <source>
        <dbReference type="EMBL" id="OBZ89655.1"/>
    </source>
</evidence>
<proteinExistence type="predicted"/>
<dbReference type="AlphaFoldDB" id="A0A1C7NKR5"/>
<evidence type="ECO:0000256" key="1">
    <source>
        <dbReference type="SAM" id="MobiDB-lite"/>
    </source>
</evidence>
<dbReference type="EMBL" id="LUGH01000084">
    <property type="protein sequence ID" value="OBZ89655.1"/>
    <property type="molecule type" value="Genomic_DNA"/>
</dbReference>
<dbReference type="InParanoid" id="A0A1C7NKR5"/>
<reference evidence="2 3" key="1">
    <citation type="submission" date="2016-03" db="EMBL/GenBank/DDBJ databases">
        <title>Choanephora cucurbitarum.</title>
        <authorList>
            <person name="Min B."/>
            <person name="Park H."/>
            <person name="Park J.-H."/>
            <person name="Shin H.-D."/>
            <person name="Choi I.-G."/>
        </authorList>
    </citation>
    <scope>NUCLEOTIDE SEQUENCE [LARGE SCALE GENOMIC DNA]</scope>
    <source>
        <strain evidence="2 3">KUS-F28377</strain>
    </source>
</reference>
<name>A0A1C7NKR5_9FUNG</name>
<dbReference type="Proteomes" id="UP000093000">
    <property type="component" value="Unassembled WGS sequence"/>
</dbReference>
<comment type="caution">
    <text evidence="2">The sequence shown here is derived from an EMBL/GenBank/DDBJ whole genome shotgun (WGS) entry which is preliminary data.</text>
</comment>
<evidence type="ECO:0000313" key="3">
    <source>
        <dbReference type="Proteomes" id="UP000093000"/>
    </source>
</evidence>
<gene>
    <name evidence="2" type="ORF">A0J61_02283</name>
</gene>
<sequence length="130" mass="14454">MKSPIIKRKDNRGIPVVSPSRPSHSTSLIRKKTKAFDHQDDSVNDEVLLCRVRSTEHYATPDSPSQRQPIARMYHQSPHRLVSSPGIHSDSWQDASTEPIITKATCKSPNKLPSTIATQPPKKVVEGVIP</sequence>
<feature type="region of interest" description="Disordered" evidence="1">
    <location>
        <begin position="1"/>
        <end position="28"/>
    </location>
</feature>
<feature type="non-terminal residue" evidence="2">
    <location>
        <position position="130"/>
    </location>
</feature>